<gene>
    <name evidence="1" type="ORF">AOQ84DRAFT_219863</name>
</gene>
<evidence type="ECO:0000313" key="2">
    <source>
        <dbReference type="Proteomes" id="UP000250140"/>
    </source>
</evidence>
<dbReference type="EMBL" id="KV751120">
    <property type="protein sequence ID" value="OCL01500.1"/>
    <property type="molecule type" value="Genomic_DNA"/>
</dbReference>
<keyword evidence="2" id="KW-1185">Reference proteome</keyword>
<feature type="non-terminal residue" evidence="1">
    <location>
        <position position="1"/>
    </location>
</feature>
<sequence length="110" mass="11300">ARRTSSRIPTGSVCAQATLSTSSRGTALLPLATSLPELPGCHGNLAAVGSVAHPLESQPALLPLQASPERAPGGKTLTTDELSVVKPQKALAYPRVPGLSFGMYSAVWPI</sequence>
<dbReference type="AlphaFoldDB" id="A0A8E2EN32"/>
<name>A0A8E2EN32_9PEZI</name>
<dbReference type="Proteomes" id="UP000250140">
    <property type="component" value="Unassembled WGS sequence"/>
</dbReference>
<accession>A0A8E2EN32</accession>
<protein>
    <submittedName>
        <fullName evidence="1">Uncharacterized protein</fullName>
    </submittedName>
</protein>
<evidence type="ECO:0000313" key="1">
    <source>
        <dbReference type="EMBL" id="OCL01500.1"/>
    </source>
</evidence>
<proteinExistence type="predicted"/>
<reference evidence="1 2" key="1">
    <citation type="journal article" date="2016" name="Nat. Commun.">
        <title>Ectomycorrhizal ecology is imprinted in the genome of the dominant symbiotic fungus Cenococcum geophilum.</title>
        <authorList>
            <consortium name="DOE Joint Genome Institute"/>
            <person name="Peter M."/>
            <person name="Kohler A."/>
            <person name="Ohm R.A."/>
            <person name="Kuo A."/>
            <person name="Krutzmann J."/>
            <person name="Morin E."/>
            <person name="Arend M."/>
            <person name="Barry K.W."/>
            <person name="Binder M."/>
            <person name="Choi C."/>
            <person name="Clum A."/>
            <person name="Copeland A."/>
            <person name="Grisel N."/>
            <person name="Haridas S."/>
            <person name="Kipfer T."/>
            <person name="LaButti K."/>
            <person name="Lindquist E."/>
            <person name="Lipzen A."/>
            <person name="Maire R."/>
            <person name="Meier B."/>
            <person name="Mihaltcheva S."/>
            <person name="Molinier V."/>
            <person name="Murat C."/>
            <person name="Poggeler S."/>
            <person name="Quandt C.A."/>
            <person name="Sperisen C."/>
            <person name="Tritt A."/>
            <person name="Tisserant E."/>
            <person name="Crous P.W."/>
            <person name="Henrissat B."/>
            <person name="Nehls U."/>
            <person name="Egli S."/>
            <person name="Spatafora J.W."/>
            <person name="Grigoriev I.V."/>
            <person name="Martin F.M."/>
        </authorList>
    </citation>
    <scope>NUCLEOTIDE SEQUENCE [LARGE SCALE GENOMIC DNA]</scope>
    <source>
        <strain evidence="1 2">CBS 207.34</strain>
    </source>
</reference>
<organism evidence="1 2">
    <name type="scientific">Glonium stellatum</name>
    <dbReference type="NCBI Taxonomy" id="574774"/>
    <lineage>
        <taxon>Eukaryota</taxon>
        <taxon>Fungi</taxon>
        <taxon>Dikarya</taxon>
        <taxon>Ascomycota</taxon>
        <taxon>Pezizomycotina</taxon>
        <taxon>Dothideomycetes</taxon>
        <taxon>Pleosporomycetidae</taxon>
        <taxon>Gloniales</taxon>
        <taxon>Gloniaceae</taxon>
        <taxon>Glonium</taxon>
    </lineage>
</organism>